<protein>
    <submittedName>
        <fullName evidence="1">Uncharacterized protein</fullName>
    </submittedName>
</protein>
<evidence type="ECO:0000313" key="2">
    <source>
        <dbReference type="Proteomes" id="UP001177021"/>
    </source>
</evidence>
<dbReference type="Proteomes" id="UP001177021">
    <property type="component" value="Unassembled WGS sequence"/>
</dbReference>
<dbReference type="EMBL" id="CASHSV030000002">
    <property type="protein sequence ID" value="CAJ2634512.1"/>
    <property type="molecule type" value="Genomic_DNA"/>
</dbReference>
<name>A0ACB0IRS4_TRIPR</name>
<gene>
    <name evidence="1" type="ORF">MILVUS5_LOCUS5393</name>
</gene>
<reference evidence="1" key="1">
    <citation type="submission" date="2023-10" db="EMBL/GenBank/DDBJ databases">
        <authorList>
            <person name="Rodriguez Cubillos JULIANA M."/>
            <person name="De Vega J."/>
        </authorList>
    </citation>
    <scope>NUCLEOTIDE SEQUENCE</scope>
</reference>
<keyword evidence="2" id="KW-1185">Reference proteome</keyword>
<accession>A0ACB0IRS4</accession>
<comment type="caution">
    <text evidence="1">The sequence shown here is derived from an EMBL/GenBank/DDBJ whole genome shotgun (WGS) entry which is preliminary data.</text>
</comment>
<proteinExistence type="predicted"/>
<evidence type="ECO:0000313" key="1">
    <source>
        <dbReference type="EMBL" id="CAJ2634512.1"/>
    </source>
</evidence>
<organism evidence="1 2">
    <name type="scientific">Trifolium pratense</name>
    <name type="common">Red clover</name>
    <dbReference type="NCBI Taxonomy" id="57577"/>
    <lineage>
        <taxon>Eukaryota</taxon>
        <taxon>Viridiplantae</taxon>
        <taxon>Streptophyta</taxon>
        <taxon>Embryophyta</taxon>
        <taxon>Tracheophyta</taxon>
        <taxon>Spermatophyta</taxon>
        <taxon>Magnoliopsida</taxon>
        <taxon>eudicotyledons</taxon>
        <taxon>Gunneridae</taxon>
        <taxon>Pentapetalae</taxon>
        <taxon>rosids</taxon>
        <taxon>fabids</taxon>
        <taxon>Fabales</taxon>
        <taxon>Fabaceae</taxon>
        <taxon>Papilionoideae</taxon>
        <taxon>50 kb inversion clade</taxon>
        <taxon>NPAAA clade</taxon>
        <taxon>Hologalegina</taxon>
        <taxon>IRL clade</taxon>
        <taxon>Trifolieae</taxon>
        <taxon>Trifolium</taxon>
    </lineage>
</organism>
<sequence length="142" mass="16551">MRNLRQLISYVSTCVLEVQHATCYSFHVASVYNKIKAVLLCVGHRLLIDSSAYLYKYNVASSGQLWFEILRNHIFRLLFVVLISLYITLIILYRMKGNSVLFRRLGYFVSFVIKPRKQSGILNQFYQQLDVLTVVAFLSIVF</sequence>